<feature type="signal peptide" evidence="3">
    <location>
        <begin position="1"/>
        <end position="22"/>
    </location>
</feature>
<protein>
    <submittedName>
        <fullName evidence="5">Serine/threonine protein kinase</fullName>
    </submittedName>
</protein>
<dbReference type="PROSITE" id="PS51257">
    <property type="entry name" value="PROKAR_LIPOPROTEIN"/>
    <property type="match status" value="1"/>
</dbReference>
<dbReference type="Pfam" id="PF00069">
    <property type="entry name" value="Pkinase"/>
    <property type="match status" value="2"/>
</dbReference>
<dbReference type="PANTHER" id="PTHR44329">
    <property type="entry name" value="SERINE/THREONINE-PROTEIN KINASE TNNI3K-RELATED"/>
    <property type="match status" value="1"/>
</dbReference>
<dbReference type="STRING" id="927083.DB32_000403"/>
<evidence type="ECO:0000256" key="2">
    <source>
        <dbReference type="SAM" id="Phobius"/>
    </source>
</evidence>
<dbReference type="Gene3D" id="3.30.200.20">
    <property type="entry name" value="Phosphorylase Kinase, domain 1"/>
    <property type="match status" value="1"/>
</dbReference>
<keyword evidence="5" id="KW-0723">Serine/threonine-protein kinase</keyword>
<evidence type="ECO:0000256" key="3">
    <source>
        <dbReference type="SAM" id="SignalP"/>
    </source>
</evidence>
<keyword evidence="3" id="KW-0732">Signal</keyword>
<dbReference type="GO" id="GO:0004674">
    <property type="term" value="F:protein serine/threonine kinase activity"/>
    <property type="evidence" value="ECO:0007669"/>
    <property type="project" value="UniProtKB-KW"/>
</dbReference>
<gene>
    <name evidence="5" type="ORF">DB32_000403</name>
</gene>
<reference evidence="5 6" key="1">
    <citation type="submission" date="2015-03" db="EMBL/GenBank/DDBJ databases">
        <title>Genome assembly of Sandaracinus amylolyticus DSM 53668.</title>
        <authorList>
            <person name="Sharma G."/>
            <person name="Subramanian S."/>
        </authorList>
    </citation>
    <scope>NUCLEOTIDE SEQUENCE [LARGE SCALE GENOMIC DNA]</scope>
    <source>
        <strain evidence="5 6">DSM 53668</strain>
    </source>
</reference>
<dbReference type="InterPro" id="IPR011009">
    <property type="entry name" value="Kinase-like_dom_sf"/>
</dbReference>
<dbReference type="KEGG" id="samy:DB32_000403"/>
<dbReference type="AlphaFoldDB" id="A0A0F6SDD5"/>
<keyword evidence="5" id="KW-0808">Transferase</keyword>
<feature type="transmembrane region" description="Helical" evidence="2">
    <location>
        <begin position="257"/>
        <end position="276"/>
    </location>
</feature>
<name>A0A0F6SDD5_9BACT</name>
<evidence type="ECO:0000313" key="5">
    <source>
        <dbReference type="EMBL" id="AKF03254.1"/>
    </source>
</evidence>
<feature type="transmembrane region" description="Helical" evidence="2">
    <location>
        <begin position="227"/>
        <end position="250"/>
    </location>
</feature>
<evidence type="ECO:0000259" key="4">
    <source>
        <dbReference type="PROSITE" id="PS50011"/>
    </source>
</evidence>
<dbReference type="InterPro" id="IPR000719">
    <property type="entry name" value="Prot_kinase_dom"/>
</dbReference>
<dbReference type="CDD" id="cd14014">
    <property type="entry name" value="STKc_PknB_like"/>
    <property type="match status" value="1"/>
</dbReference>
<feature type="transmembrane region" description="Helical" evidence="2">
    <location>
        <begin position="197"/>
        <end position="221"/>
    </location>
</feature>
<feature type="chain" id="PRO_5002509770" evidence="3">
    <location>
        <begin position="23"/>
        <end position="756"/>
    </location>
</feature>
<accession>A0A0F6SDD5</accession>
<organism evidence="5 6">
    <name type="scientific">Sandaracinus amylolyticus</name>
    <dbReference type="NCBI Taxonomy" id="927083"/>
    <lineage>
        <taxon>Bacteria</taxon>
        <taxon>Pseudomonadati</taxon>
        <taxon>Myxococcota</taxon>
        <taxon>Polyangia</taxon>
        <taxon>Polyangiales</taxon>
        <taxon>Sandaracinaceae</taxon>
        <taxon>Sandaracinus</taxon>
    </lineage>
</organism>
<keyword evidence="5" id="KW-0418">Kinase</keyword>
<feature type="transmembrane region" description="Helical" evidence="2">
    <location>
        <begin position="168"/>
        <end position="190"/>
    </location>
</feature>
<keyword evidence="6" id="KW-1185">Reference proteome</keyword>
<dbReference type="InterPro" id="IPR008271">
    <property type="entry name" value="Ser/Thr_kinase_AS"/>
</dbReference>
<keyword evidence="2" id="KW-1133">Transmembrane helix</keyword>
<dbReference type="OrthoDB" id="5480664at2"/>
<keyword evidence="2" id="KW-0472">Membrane</keyword>
<dbReference type="RefSeq" id="WP_053230709.1">
    <property type="nucleotide sequence ID" value="NZ_CP011125.1"/>
</dbReference>
<feature type="domain" description="Protein kinase" evidence="4">
    <location>
        <begin position="439"/>
        <end position="745"/>
    </location>
</feature>
<proteinExistence type="predicted"/>
<evidence type="ECO:0000313" key="6">
    <source>
        <dbReference type="Proteomes" id="UP000034883"/>
    </source>
</evidence>
<dbReference type="Proteomes" id="UP000034883">
    <property type="component" value="Chromosome"/>
</dbReference>
<sequence length="756" mass="81398">MPPHARCALASMLVWLAAGCAAGSDGIALRSWTVREGDAPAAPITLPTHLVGDAFARDGTHVLESDVVIPLEMRDRDLELVVPSLAAIVTLRADGISLGRADLAASYRSVAPQRWRIPRALVRDGSVHLALHVTRRWTQASWIDVVPRLRTMGTTDWSTSIVDATNRAGAACGAAATLQVGLTCLLVYFHDRRRRPYLWFGIQAFSASTYPSFVLGAFQWLGPIDVVVMELGLLSAVWASVHFTHAAFALGRPPRAFGVGVAISAIVVVLFSGPYVATQIAVPFVVALVATVTLYQLARGIGLLACSRDRGSALLLFLAWTALATTTWSDLCTWYALGEPLGGARPGVVGLAFFALFLSLLLSRSHVLALGDADRLNAELADRLALLETRQKEVEALNAELRHQVASRSEQLFSALSVVAKVRSTVVEPAPGDVLSDRYRLERILDEGGMGVVYEATRVSDGSQFAIKIALEAHGTAVARLAREAHLASRVRHPHVVEIVDVDVTRAGQLFLVLELAREGTLKQHRERYRTPALAIVVLAQIADGLAELHRLGIIHRDLKPANVLFFRHGDSPIAKLTDFGISRPALRRTQTSSERLRASSPPPRTSDIVELKERAAAEARIEETLDEPSAPDALTELGAVAGTPRYMAPELGRDASSFGTRSDVFGFGVMAYELLSGAGPWTEPPASLVARGIEPLPHIALAARVPSLDPRLIALIDACLSLDPASRPSAAQIGVALRSIERSLHAAPAPRVQRR</sequence>
<feature type="transmembrane region" description="Helical" evidence="2">
    <location>
        <begin position="343"/>
        <end position="362"/>
    </location>
</feature>
<dbReference type="EMBL" id="CP011125">
    <property type="protein sequence ID" value="AKF03254.1"/>
    <property type="molecule type" value="Genomic_DNA"/>
</dbReference>
<dbReference type="SMART" id="SM00220">
    <property type="entry name" value="S_TKc"/>
    <property type="match status" value="1"/>
</dbReference>
<feature type="coiled-coil region" evidence="1">
    <location>
        <begin position="377"/>
        <end position="404"/>
    </location>
</feature>
<dbReference type="InterPro" id="IPR051681">
    <property type="entry name" value="Ser/Thr_Kinases-Pseudokinases"/>
</dbReference>
<dbReference type="PROSITE" id="PS50011">
    <property type="entry name" value="PROTEIN_KINASE_DOM"/>
    <property type="match status" value="1"/>
</dbReference>
<dbReference type="PROSITE" id="PS00108">
    <property type="entry name" value="PROTEIN_KINASE_ST"/>
    <property type="match status" value="1"/>
</dbReference>
<feature type="transmembrane region" description="Helical" evidence="2">
    <location>
        <begin position="282"/>
        <end position="306"/>
    </location>
</feature>
<keyword evidence="2" id="KW-0812">Transmembrane</keyword>
<dbReference type="SUPFAM" id="SSF56112">
    <property type="entry name" value="Protein kinase-like (PK-like)"/>
    <property type="match status" value="1"/>
</dbReference>
<keyword evidence="1" id="KW-0175">Coiled coil</keyword>
<feature type="transmembrane region" description="Helical" evidence="2">
    <location>
        <begin position="313"/>
        <end position="337"/>
    </location>
</feature>
<dbReference type="Gene3D" id="1.10.510.10">
    <property type="entry name" value="Transferase(Phosphotransferase) domain 1"/>
    <property type="match status" value="1"/>
</dbReference>
<evidence type="ECO:0000256" key="1">
    <source>
        <dbReference type="SAM" id="Coils"/>
    </source>
</evidence>
<dbReference type="GO" id="GO:0005524">
    <property type="term" value="F:ATP binding"/>
    <property type="evidence" value="ECO:0007669"/>
    <property type="project" value="InterPro"/>
</dbReference>